<name>A0ABW8IMG3_9GAMM</name>
<evidence type="ECO:0008006" key="3">
    <source>
        <dbReference type="Google" id="ProtNLM"/>
    </source>
</evidence>
<reference evidence="1 2" key="1">
    <citation type="submission" date="2020-10" db="EMBL/GenBank/DDBJ databases">
        <title>Phylogeny of dyella-like bacteria.</title>
        <authorList>
            <person name="Fu J."/>
        </authorList>
    </citation>
    <scope>NUCLEOTIDE SEQUENCE [LARGE SCALE GENOMIC DNA]</scope>
    <source>
        <strain evidence="1 2">DHG40</strain>
    </source>
</reference>
<gene>
    <name evidence="1" type="ORF">ISP18_17530</name>
</gene>
<organism evidence="1 2">
    <name type="scientific">Dyella humi</name>
    <dbReference type="NCBI Taxonomy" id="1770547"/>
    <lineage>
        <taxon>Bacteria</taxon>
        <taxon>Pseudomonadati</taxon>
        <taxon>Pseudomonadota</taxon>
        <taxon>Gammaproteobacteria</taxon>
        <taxon>Lysobacterales</taxon>
        <taxon>Rhodanobacteraceae</taxon>
        <taxon>Dyella</taxon>
    </lineage>
</organism>
<dbReference type="RefSeq" id="WP_380015104.1">
    <property type="nucleotide sequence ID" value="NZ_JADIKI010000023.1"/>
</dbReference>
<dbReference type="EMBL" id="JADIKI010000023">
    <property type="protein sequence ID" value="MFK2856412.1"/>
    <property type="molecule type" value="Genomic_DNA"/>
</dbReference>
<proteinExistence type="predicted"/>
<dbReference type="Proteomes" id="UP001620409">
    <property type="component" value="Unassembled WGS sequence"/>
</dbReference>
<evidence type="ECO:0000313" key="2">
    <source>
        <dbReference type="Proteomes" id="UP001620409"/>
    </source>
</evidence>
<sequence>MSVNRKWRNVLLTIPVALTVNGCATVARDQPNLFHSSSKPWLCEGKIDVSQLGSMPNTRELTARAVVHPSADIEDLEVDLTPVPSQAKKPCANGATCKVENIGARTRIVIYPAKPTHPSPQQSPGMMAYSEGIEFDPTKSQLAFSGGGFEWGWIFTGKCIIKP</sequence>
<evidence type="ECO:0000313" key="1">
    <source>
        <dbReference type="EMBL" id="MFK2856412.1"/>
    </source>
</evidence>
<protein>
    <recommendedName>
        <fullName evidence="3">Lipoprotein</fullName>
    </recommendedName>
</protein>
<keyword evidence="2" id="KW-1185">Reference proteome</keyword>
<comment type="caution">
    <text evidence="1">The sequence shown here is derived from an EMBL/GenBank/DDBJ whole genome shotgun (WGS) entry which is preliminary data.</text>
</comment>
<accession>A0ABW8IMG3</accession>